<dbReference type="KEGG" id="mvd:AWU67_03875"/>
<evidence type="ECO:0000313" key="2">
    <source>
        <dbReference type="EMBL" id="AMB58141.1"/>
    </source>
</evidence>
<accession>A0A0Y0MDN2</accession>
<dbReference type="EMBL" id="CP014145">
    <property type="protein sequence ID" value="AMB58141.1"/>
    <property type="molecule type" value="Genomic_DNA"/>
</dbReference>
<reference evidence="3" key="2">
    <citation type="submission" date="2016-01" db="EMBL/GenBank/DDBJ databases">
        <title>First complete genome sequence of a species in the genus Microterricola, an extremophilic cold active enzyme producing strain ERGS5:02 isolated from Sikkim Himalaya.</title>
        <authorList>
            <person name="Kumar R."/>
            <person name="Singh D."/>
            <person name="Swarnkar M.K."/>
        </authorList>
    </citation>
    <scope>NUCLEOTIDE SEQUENCE [LARGE SCALE GENOMIC DNA]</scope>
    <source>
        <strain evidence="3">ERGS5:02</strain>
    </source>
</reference>
<protein>
    <submittedName>
        <fullName evidence="2">Uncharacterized protein</fullName>
    </submittedName>
</protein>
<keyword evidence="1" id="KW-0472">Membrane</keyword>
<organism evidence="2 3">
    <name type="scientific">Microterricola viridarii</name>
    <dbReference type="NCBI Taxonomy" id="412690"/>
    <lineage>
        <taxon>Bacteria</taxon>
        <taxon>Bacillati</taxon>
        <taxon>Actinomycetota</taxon>
        <taxon>Actinomycetes</taxon>
        <taxon>Micrococcales</taxon>
        <taxon>Microbacteriaceae</taxon>
        <taxon>Microterricola</taxon>
    </lineage>
</organism>
<keyword evidence="1" id="KW-0812">Transmembrane</keyword>
<feature type="transmembrane region" description="Helical" evidence="1">
    <location>
        <begin position="42"/>
        <end position="70"/>
    </location>
</feature>
<evidence type="ECO:0000256" key="1">
    <source>
        <dbReference type="SAM" id="Phobius"/>
    </source>
</evidence>
<proteinExistence type="predicted"/>
<keyword evidence="3" id="KW-1185">Reference proteome</keyword>
<sequence length="161" mass="17356">MVLLALFAVQFLAGMVLNLFVTLPDTHPGTTGGEYFSRSWASLLWALSGAGGWTLLLHTILALALTLGTLTLFVRALALRPPPQAARRWRWGSGVAFFFTLAALFNGLSFTDYDEDFSSLIMAVCWLLALLGVVAAMLPPRHPPVIAAPRSESADAARDTP</sequence>
<keyword evidence="1" id="KW-1133">Transmembrane helix</keyword>
<dbReference type="AlphaFoldDB" id="A0A0Y0MDN2"/>
<feature type="transmembrane region" description="Helical" evidence="1">
    <location>
        <begin position="91"/>
        <end position="111"/>
    </location>
</feature>
<dbReference type="Proteomes" id="UP000058305">
    <property type="component" value="Chromosome"/>
</dbReference>
<name>A0A0Y0MDN2_9MICO</name>
<feature type="transmembrane region" description="Helical" evidence="1">
    <location>
        <begin position="117"/>
        <end position="138"/>
    </location>
</feature>
<reference evidence="2 3" key="1">
    <citation type="journal article" date="2016" name="J. Biotechnol.">
        <title>First complete genome sequence of a species in the genus Microterricola, an extremophilic cold active enzyme producing bacterial strain ERGS5:02 isolated from Sikkim Himalaya.</title>
        <authorList>
            <person name="Himanshu"/>
            <person name="Swarnkar M.K."/>
            <person name="Singh D."/>
            <person name="Kumar R."/>
        </authorList>
    </citation>
    <scope>NUCLEOTIDE SEQUENCE [LARGE SCALE GENOMIC DNA]</scope>
    <source>
        <strain evidence="2 3">ERGS5:02</strain>
    </source>
</reference>
<gene>
    <name evidence="2" type="ORF">AWU67_03875</name>
</gene>
<evidence type="ECO:0000313" key="3">
    <source>
        <dbReference type="Proteomes" id="UP000058305"/>
    </source>
</evidence>